<dbReference type="SUPFAM" id="SSF46894">
    <property type="entry name" value="C-terminal effector domain of the bipartite response regulators"/>
    <property type="match status" value="1"/>
</dbReference>
<dbReference type="CDD" id="cd06170">
    <property type="entry name" value="LuxR_C_like"/>
    <property type="match status" value="1"/>
</dbReference>
<dbReference type="SUPFAM" id="SSF52540">
    <property type="entry name" value="P-loop containing nucleoside triphosphate hydrolases"/>
    <property type="match status" value="1"/>
</dbReference>
<dbReference type="EMBL" id="BAAAOG010000002">
    <property type="protein sequence ID" value="GAA1952712.1"/>
    <property type="molecule type" value="Genomic_DNA"/>
</dbReference>
<evidence type="ECO:0000313" key="6">
    <source>
        <dbReference type="EMBL" id="GAA1952712.1"/>
    </source>
</evidence>
<dbReference type="InterPro" id="IPR000792">
    <property type="entry name" value="Tscrpt_reg_LuxR_C"/>
</dbReference>
<sequence length="753" mass="80726">MPGGVKDPPRLSADPPSAETSLSPTLGPRFRPPAARAGIVTRTALIERLTASDSPVIALVAPPGYGKTTLLAQWVRRLGPRVAWVSCEKTDDDPAALWTAVATAIDAVAPLGPAASRLLAASGGSIGIVPAFVAAIEPIGPPMTIVLDHLEHVSSAESHAALAEFAMRVPPDWQLALASREPLPVPTARLRSQGRILELGSSELAMSEAEAQALMAGAGVDAQAALSGRLLQQTEGWPVGLYLAARAMKEGTPIGDFAFGGDDRWVGEYLRSELLSRVTADEARLLLRASVLDRLSGPLCDAIADVSGSSRVLEDLVGRNMLVVPLDRHREWYRYHHLLREHLQAELRVLSPDDIPELHSRAAAWYVANGMPEEAVEHAQAAADADLVAVLILELMSPVWASGRVETVLRWMQWLEGHPSASHYSAVMAHGSLIHALLGRAAESERWAEVAERLPSEAGQLPDGSSVAGTLDYMRANLARDGVPGMRREARAAWDGLGPASPYRATLAHIEGVSYLLERDLDRADAVMAHASDLAAAQGNMPFVSLILAERCVVATERNDWPVADSFSQRALRMVEDGGLDGYWTSALVFATAARSAAHGGDMPAARRLSRRAAQLRPLLTYALPVVAVQTLVELARAYLGFADQDGAAAALDQATRILHERPDLGTLPRTVASLQARVGEIRETTIGASSLTAAELRLVPLLPTHLSMREIGERLHISRNTVKSELISLYRKLGVSSRSEAVTRTSDLGLRI</sequence>
<dbReference type="PANTHER" id="PTHR44688:SF16">
    <property type="entry name" value="DNA-BINDING TRANSCRIPTIONAL ACTIVATOR DEVR_DOSR"/>
    <property type="match status" value="1"/>
</dbReference>
<dbReference type="InterPro" id="IPR011990">
    <property type="entry name" value="TPR-like_helical_dom_sf"/>
</dbReference>
<evidence type="ECO:0000256" key="4">
    <source>
        <dbReference type="SAM" id="MobiDB-lite"/>
    </source>
</evidence>
<keyword evidence="7" id="KW-1185">Reference proteome</keyword>
<dbReference type="Proteomes" id="UP001499933">
    <property type="component" value="Unassembled WGS sequence"/>
</dbReference>
<organism evidence="6 7">
    <name type="scientific">Microbacterium deminutum</name>
    <dbReference type="NCBI Taxonomy" id="344164"/>
    <lineage>
        <taxon>Bacteria</taxon>
        <taxon>Bacillati</taxon>
        <taxon>Actinomycetota</taxon>
        <taxon>Actinomycetes</taxon>
        <taxon>Micrococcales</taxon>
        <taxon>Microbacteriaceae</taxon>
        <taxon>Microbacterium</taxon>
    </lineage>
</organism>
<keyword evidence="1" id="KW-0805">Transcription regulation</keyword>
<proteinExistence type="predicted"/>
<dbReference type="PANTHER" id="PTHR44688">
    <property type="entry name" value="DNA-BINDING TRANSCRIPTIONAL ACTIVATOR DEVR_DOSR"/>
    <property type="match status" value="1"/>
</dbReference>
<feature type="domain" description="HTH luxR-type" evidence="5">
    <location>
        <begin position="685"/>
        <end position="750"/>
    </location>
</feature>
<dbReference type="Gene3D" id="1.25.40.10">
    <property type="entry name" value="Tetratricopeptide repeat domain"/>
    <property type="match status" value="1"/>
</dbReference>
<evidence type="ECO:0000256" key="3">
    <source>
        <dbReference type="ARBA" id="ARBA00023163"/>
    </source>
</evidence>
<comment type="caution">
    <text evidence="6">The sequence shown here is derived from an EMBL/GenBank/DDBJ whole genome shotgun (WGS) entry which is preliminary data.</text>
</comment>
<dbReference type="InterPro" id="IPR036388">
    <property type="entry name" value="WH-like_DNA-bd_sf"/>
</dbReference>
<dbReference type="Pfam" id="PF00196">
    <property type="entry name" value="GerE"/>
    <property type="match status" value="1"/>
</dbReference>
<evidence type="ECO:0000313" key="7">
    <source>
        <dbReference type="Proteomes" id="UP001499933"/>
    </source>
</evidence>
<protein>
    <submittedName>
        <fullName evidence="6">LuxR C-terminal-related transcriptional regulator</fullName>
    </submittedName>
</protein>
<gene>
    <name evidence="6" type="ORF">GCM10009776_13280</name>
</gene>
<dbReference type="InterPro" id="IPR027417">
    <property type="entry name" value="P-loop_NTPase"/>
</dbReference>
<reference evidence="6 7" key="1">
    <citation type="journal article" date="2019" name="Int. J. Syst. Evol. Microbiol.">
        <title>The Global Catalogue of Microorganisms (GCM) 10K type strain sequencing project: providing services to taxonomists for standard genome sequencing and annotation.</title>
        <authorList>
            <consortium name="The Broad Institute Genomics Platform"/>
            <consortium name="The Broad Institute Genome Sequencing Center for Infectious Disease"/>
            <person name="Wu L."/>
            <person name="Ma J."/>
        </authorList>
    </citation>
    <scope>NUCLEOTIDE SEQUENCE [LARGE SCALE GENOMIC DNA]</scope>
    <source>
        <strain evidence="6 7">JCM 14901</strain>
    </source>
</reference>
<feature type="region of interest" description="Disordered" evidence="4">
    <location>
        <begin position="1"/>
        <end position="28"/>
    </location>
</feature>
<dbReference type="InterPro" id="IPR059106">
    <property type="entry name" value="WHD_MalT"/>
</dbReference>
<keyword evidence="2" id="KW-0238">DNA-binding</keyword>
<evidence type="ECO:0000256" key="1">
    <source>
        <dbReference type="ARBA" id="ARBA00023015"/>
    </source>
</evidence>
<evidence type="ECO:0000259" key="5">
    <source>
        <dbReference type="PROSITE" id="PS50043"/>
    </source>
</evidence>
<dbReference type="Gene3D" id="1.10.10.10">
    <property type="entry name" value="Winged helix-like DNA-binding domain superfamily/Winged helix DNA-binding domain"/>
    <property type="match status" value="1"/>
</dbReference>
<dbReference type="PROSITE" id="PS50043">
    <property type="entry name" value="HTH_LUXR_2"/>
    <property type="match status" value="1"/>
</dbReference>
<dbReference type="SMART" id="SM00421">
    <property type="entry name" value="HTH_LUXR"/>
    <property type="match status" value="1"/>
</dbReference>
<dbReference type="InterPro" id="IPR016032">
    <property type="entry name" value="Sig_transdc_resp-reg_C-effctor"/>
</dbReference>
<name>A0ABN2QHT2_9MICO</name>
<dbReference type="Pfam" id="PF25873">
    <property type="entry name" value="WHD_MalT"/>
    <property type="match status" value="1"/>
</dbReference>
<dbReference type="Gene3D" id="3.40.50.300">
    <property type="entry name" value="P-loop containing nucleotide triphosphate hydrolases"/>
    <property type="match status" value="1"/>
</dbReference>
<accession>A0ABN2QHT2</accession>
<evidence type="ECO:0000256" key="2">
    <source>
        <dbReference type="ARBA" id="ARBA00023125"/>
    </source>
</evidence>
<keyword evidence="3" id="KW-0804">Transcription</keyword>